<keyword evidence="1" id="KW-0175">Coiled coil</keyword>
<organism evidence="3 4">
    <name type="scientific">Chlorella ohadii</name>
    <dbReference type="NCBI Taxonomy" id="2649997"/>
    <lineage>
        <taxon>Eukaryota</taxon>
        <taxon>Viridiplantae</taxon>
        <taxon>Chlorophyta</taxon>
        <taxon>core chlorophytes</taxon>
        <taxon>Trebouxiophyceae</taxon>
        <taxon>Chlorellales</taxon>
        <taxon>Chlorellaceae</taxon>
        <taxon>Chlorella clade</taxon>
        <taxon>Chlorella</taxon>
    </lineage>
</organism>
<reference evidence="3" key="1">
    <citation type="submission" date="2020-11" db="EMBL/GenBank/DDBJ databases">
        <title>Chlorella ohadii genome sequencing and assembly.</title>
        <authorList>
            <person name="Murik O."/>
            <person name="Treves H."/>
            <person name="Kedem I."/>
            <person name="Shotland Y."/>
            <person name="Kaplan A."/>
        </authorList>
    </citation>
    <scope>NUCLEOTIDE SEQUENCE</scope>
    <source>
        <strain evidence="3">1</strain>
    </source>
</reference>
<dbReference type="Proteomes" id="UP001205105">
    <property type="component" value="Unassembled WGS sequence"/>
</dbReference>
<feature type="region of interest" description="Disordered" evidence="2">
    <location>
        <begin position="203"/>
        <end position="224"/>
    </location>
</feature>
<protein>
    <submittedName>
        <fullName evidence="3">Uncharacterized protein</fullName>
    </submittedName>
</protein>
<dbReference type="EMBL" id="JADXDR010000063">
    <property type="protein sequence ID" value="KAI7841468.1"/>
    <property type="molecule type" value="Genomic_DNA"/>
</dbReference>
<name>A0AAD5DS65_9CHLO</name>
<evidence type="ECO:0000313" key="4">
    <source>
        <dbReference type="Proteomes" id="UP001205105"/>
    </source>
</evidence>
<feature type="region of interest" description="Disordered" evidence="2">
    <location>
        <begin position="274"/>
        <end position="294"/>
    </location>
</feature>
<sequence length="294" mass="30818">MGRKDAELAQQAQQVAQQAQQLREARREAAATDERMQQMKQAVAAEALAAAEVLDKAEQAAQLLGQQLLSMMQSRQGDESDGEEEEVAVLRSAQGERLSQEDADALFEELEFLQQQLAAKQAAAEDALNRAEAAEAEASSLRERLINAAAVPPPVAAAGYNASLEKELAAAQSAAAAAEAEAQAMASQNSALQEEVSRLRQAAQAASAAAGSAAKPKGFGAPARDGNELAAALARVSDLERQCAELRDAAARKDAVLAKSRKFIESYLSRSSVQRMTRGASGAADEDGASVNGQ</sequence>
<proteinExistence type="predicted"/>
<feature type="coiled-coil region" evidence="1">
    <location>
        <begin position="5"/>
        <end position="42"/>
    </location>
</feature>
<dbReference type="AlphaFoldDB" id="A0AAD5DS65"/>
<evidence type="ECO:0000256" key="1">
    <source>
        <dbReference type="SAM" id="Coils"/>
    </source>
</evidence>
<keyword evidence="4" id="KW-1185">Reference proteome</keyword>
<comment type="caution">
    <text evidence="3">The sequence shown here is derived from an EMBL/GenBank/DDBJ whole genome shotgun (WGS) entry which is preliminary data.</text>
</comment>
<evidence type="ECO:0000256" key="2">
    <source>
        <dbReference type="SAM" id="MobiDB-lite"/>
    </source>
</evidence>
<feature type="compositionally biased region" description="Low complexity" evidence="2">
    <location>
        <begin position="203"/>
        <end position="223"/>
    </location>
</feature>
<evidence type="ECO:0000313" key="3">
    <source>
        <dbReference type="EMBL" id="KAI7841468.1"/>
    </source>
</evidence>
<accession>A0AAD5DS65</accession>
<gene>
    <name evidence="3" type="ORF">COHA_004863</name>
</gene>
<feature type="region of interest" description="Disordered" evidence="2">
    <location>
        <begin position="72"/>
        <end position="96"/>
    </location>
</feature>